<evidence type="ECO:0000313" key="8">
    <source>
        <dbReference type="EMBL" id="OWR03430.1"/>
    </source>
</evidence>
<organism evidence="8 9">
    <name type="scientific">Roseateles puraquae</name>
    <dbReference type="NCBI Taxonomy" id="431059"/>
    <lineage>
        <taxon>Bacteria</taxon>
        <taxon>Pseudomonadati</taxon>
        <taxon>Pseudomonadota</taxon>
        <taxon>Betaproteobacteria</taxon>
        <taxon>Burkholderiales</taxon>
        <taxon>Sphaerotilaceae</taxon>
        <taxon>Roseateles</taxon>
    </lineage>
</organism>
<dbReference type="RefSeq" id="WP_088483666.1">
    <property type="nucleotide sequence ID" value="NZ_NISI01000005.1"/>
</dbReference>
<dbReference type="InterPro" id="IPR051310">
    <property type="entry name" value="MCP_chemotaxis"/>
</dbReference>
<evidence type="ECO:0000313" key="9">
    <source>
        <dbReference type="Proteomes" id="UP000197446"/>
    </source>
</evidence>
<dbReference type="PANTHER" id="PTHR43531:SF14">
    <property type="entry name" value="METHYL-ACCEPTING CHEMOTAXIS PROTEIN I-RELATED"/>
    <property type="match status" value="1"/>
</dbReference>
<dbReference type="GO" id="GO:0004888">
    <property type="term" value="F:transmembrane signaling receptor activity"/>
    <property type="evidence" value="ECO:0007669"/>
    <property type="project" value="InterPro"/>
</dbReference>
<feature type="compositionally biased region" description="Low complexity" evidence="5">
    <location>
        <begin position="565"/>
        <end position="580"/>
    </location>
</feature>
<accession>A0A254N6T4</accession>
<feature type="region of interest" description="Disordered" evidence="5">
    <location>
        <begin position="530"/>
        <end position="580"/>
    </location>
</feature>
<keyword evidence="4" id="KW-0807">Transducer</keyword>
<sequence>MNHWTLKKKLFATFASLLAVAGLLITIALVNTHRLLDTVKWNNHTYEVLTKSEKMLLSMVNIETGLRGFVASGNDKFLEPFNMGKKEFSQHFDEAKSLTSDNPAQQDRLSKLMSHHKAFLEVAEGLAAKRREVTLGKLPAEALFTEFEQGKDKAAMDAFRAGIAEFAQAESTLLGQRSQQLTDSGTSTTATLVFGGLALCGLAVTLGVLLTRSLFAQLGAEPGLAVAVAERVARGDLSVDVSVKSGDTSSLMANLAKMQTSLSQVVANVRQNSESVATASAQIAQGNQDLSSRTEQQASALQQTAATMEELGTTVRHNADSAQQANQLAQSASAVAAQGGQVVGKVVTTMQGITDSSRKIGDIIGVIDGIAFQTNILALNAAVEAARAGEQGRGFAVVASEVRSLAQRSAEAAKEIKTLIGRSVEQVEQGTLLVDQAGKTMGDIVGSIQRVSDIVAEITSASTEQSTGVQQVGEAVTAMDQATQQNAALVEESAAAAESLRSQAQQLVQAVAVFKLSSGDVSAWAGRPAAAPATAPARAPQVRAPARPAAAKPATAPSPRPAPGPSAATADAASDEWATF</sequence>
<comment type="similarity">
    <text evidence="3">Belongs to the methyl-accepting chemotaxis (MCP) protein family.</text>
</comment>
<dbReference type="InterPro" id="IPR004090">
    <property type="entry name" value="Chemotax_Me-accpt_rcpt"/>
</dbReference>
<evidence type="ECO:0000256" key="2">
    <source>
        <dbReference type="ARBA" id="ARBA00022481"/>
    </source>
</evidence>
<evidence type="ECO:0000259" key="6">
    <source>
        <dbReference type="PROSITE" id="PS50111"/>
    </source>
</evidence>
<feature type="domain" description="HAMP" evidence="7">
    <location>
        <begin position="226"/>
        <end position="267"/>
    </location>
</feature>
<dbReference type="Pfam" id="PF00015">
    <property type="entry name" value="MCPsignal"/>
    <property type="match status" value="1"/>
</dbReference>
<dbReference type="PROSITE" id="PS50885">
    <property type="entry name" value="HAMP"/>
    <property type="match status" value="1"/>
</dbReference>
<name>A0A254N6T4_9BURK</name>
<dbReference type="InterPro" id="IPR004089">
    <property type="entry name" value="MCPsignal_dom"/>
</dbReference>
<comment type="subcellular location">
    <subcellularLocation>
        <location evidence="1">Membrane</location>
    </subcellularLocation>
</comment>
<keyword evidence="9" id="KW-1185">Reference proteome</keyword>
<evidence type="ECO:0000259" key="7">
    <source>
        <dbReference type="PROSITE" id="PS50885"/>
    </source>
</evidence>
<dbReference type="SUPFAM" id="SSF58104">
    <property type="entry name" value="Methyl-accepting chemotaxis protein (MCP) signaling domain"/>
    <property type="match status" value="1"/>
</dbReference>
<dbReference type="EMBL" id="NISI01000005">
    <property type="protein sequence ID" value="OWR03430.1"/>
    <property type="molecule type" value="Genomic_DNA"/>
</dbReference>
<feature type="domain" description="Methyl-accepting transducer" evidence="6">
    <location>
        <begin position="272"/>
        <end position="501"/>
    </location>
</feature>
<dbReference type="Proteomes" id="UP000197446">
    <property type="component" value="Unassembled WGS sequence"/>
</dbReference>
<dbReference type="PROSITE" id="PS50111">
    <property type="entry name" value="CHEMOTAXIS_TRANSDUC_2"/>
    <property type="match status" value="1"/>
</dbReference>
<dbReference type="PRINTS" id="PR00260">
    <property type="entry name" value="CHEMTRNSDUCR"/>
</dbReference>
<dbReference type="Gene3D" id="1.10.287.950">
    <property type="entry name" value="Methyl-accepting chemotaxis protein"/>
    <property type="match status" value="1"/>
</dbReference>
<dbReference type="GO" id="GO:0007165">
    <property type="term" value="P:signal transduction"/>
    <property type="evidence" value="ECO:0007669"/>
    <property type="project" value="UniProtKB-KW"/>
</dbReference>
<evidence type="ECO:0000256" key="3">
    <source>
        <dbReference type="ARBA" id="ARBA00029447"/>
    </source>
</evidence>
<dbReference type="InterPro" id="IPR007891">
    <property type="entry name" value="CHASE3"/>
</dbReference>
<dbReference type="SMART" id="SM00283">
    <property type="entry name" value="MA"/>
    <property type="match status" value="1"/>
</dbReference>
<dbReference type="OrthoDB" id="9177860at2"/>
<dbReference type="AlphaFoldDB" id="A0A254N6T4"/>
<evidence type="ECO:0000256" key="1">
    <source>
        <dbReference type="ARBA" id="ARBA00004370"/>
    </source>
</evidence>
<dbReference type="GO" id="GO:0006935">
    <property type="term" value="P:chemotaxis"/>
    <property type="evidence" value="ECO:0007669"/>
    <property type="project" value="InterPro"/>
</dbReference>
<dbReference type="FunFam" id="1.10.287.950:FF:000001">
    <property type="entry name" value="Methyl-accepting chemotaxis sensory transducer"/>
    <property type="match status" value="1"/>
</dbReference>
<evidence type="ECO:0000256" key="5">
    <source>
        <dbReference type="SAM" id="MobiDB-lite"/>
    </source>
</evidence>
<dbReference type="Pfam" id="PF05227">
    <property type="entry name" value="CHASE3"/>
    <property type="match status" value="1"/>
</dbReference>
<dbReference type="CDD" id="cd19410">
    <property type="entry name" value="HK9-like_sensor"/>
    <property type="match status" value="1"/>
</dbReference>
<reference evidence="8 9" key="1">
    <citation type="journal article" date="2007" name="Int. J. Syst. Evol. Microbiol.">
        <title>Description of Pelomonas aquatica sp. nov. and Pelomonas puraquae sp. nov., isolated from industrial and haemodialysis water.</title>
        <authorList>
            <person name="Gomila M."/>
            <person name="Bowien B."/>
            <person name="Falsen E."/>
            <person name="Moore E.R."/>
            <person name="Lalucat J."/>
        </authorList>
    </citation>
    <scope>NUCLEOTIDE SEQUENCE [LARGE SCALE GENOMIC DNA]</scope>
    <source>
        <strain evidence="8 9">CCUG 52769</strain>
    </source>
</reference>
<feature type="compositionally biased region" description="Low complexity" evidence="5">
    <location>
        <begin position="530"/>
        <end position="555"/>
    </location>
</feature>
<dbReference type="GO" id="GO:0005886">
    <property type="term" value="C:plasma membrane"/>
    <property type="evidence" value="ECO:0007669"/>
    <property type="project" value="TreeGrafter"/>
</dbReference>
<dbReference type="InterPro" id="IPR003660">
    <property type="entry name" value="HAMP_dom"/>
</dbReference>
<gene>
    <name evidence="8" type="ORF">CDO81_13085</name>
</gene>
<comment type="caution">
    <text evidence="8">The sequence shown here is derived from an EMBL/GenBank/DDBJ whole genome shotgun (WGS) entry which is preliminary data.</text>
</comment>
<protein>
    <submittedName>
        <fullName evidence="8">Chemotaxis protein</fullName>
    </submittedName>
</protein>
<dbReference type="PANTHER" id="PTHR43531">
    <property type="entry name" value="PROTEIN ICFG"/>
    <property type="match status" value="1"/>
</dbReference>
<proteinExistence type="inferred from homology"/>
<keyword evidence="2" id="KW-0488">Methylation</keyword>
<dbReference type="CDD" id="cd11386">
    <property type="entry name" value="MCP_signal"/>
    <property type="match status" value="1"/>
</dbReference>
<evidence type="ECO:0000256" key="4">
    <source>
        <dbReference type="PROSITE-ProRule" id="PRU00284"/>
    </source>
</evidence>